<keyword evidence="2" id="KW-1185">Reference proteome</keyword>
<dbReference type="KEGG" id="spar:SPRG_07144"/>
<organism evidence="1 2">
    <name type="scientific">Saprolegnia parasitica (strain CBS 223.65)</name>
    <dbReference type="NCBI Taxonomy" id="695850"/>
    <lineage>
        <taxon>Eukaryota</taxon>
        <taxon>Sar</taxon>
        <taxon>Stramenopiles</taxon>
        <taxon>Oomycota</taxon>
        <taxon>Saprolegniomycetes</taxon>
        <taxon>Saprolegniales</taxon>
        <taxon>Saprolegniaceae</taxon>
        <taxon>Saprolegnia</taxon>
    </lineage>
</organism>
<dbReference type="VEuPathDB" id="FungiDB:SPRG_07144"/>
<dbReference type="RefSeq" id="XP_012201330.1">
    <property type="nucleotide sequence ID" value="XM_012345940.1"/>
</dbReference>
<evidence type="ECO:0000313" key="2">
    <source>
        <dbReference type="Proteomes" id="UP000030745"/>
    </source>
</evidence>
<dbReference type="OrthoDB" id="10334226at2759"/>
<evidence type="ECO:0000313" key="1">
    <source>
        <dbReference type="EMBL" id="KDO27872.1"/>
    </source>
</evidence>
<dbReference type="Proteomes" id="UP000030745">
    <property type="component" value="Unassembled WGS sequence"/>
</dbReference>
<dbReference type="EMBL" id="KK583214">
    <property type="protein sequence ID" value="KDO27872.1"/>
    <property type="molecule type" value="Genomic_DNA"/>
</dbReference>
<dbReference type="AlphaFoldDB" id="A0A067CM21"/>
<proteinExistence type="predicted"/>
<dbReference type="OMA" id="FAMRWVD"/>
<protein>
    <submittedName>
        <fullName evidence="1">Uncharacterized protein</fullName>
    </submittedName>
</protein>
<accession>A0A067CM21</accession>
<gene>
    <name evidence="1" type="ORF">SPRG_07144</name>
</gene>
<sequence length="224" mass="25147">MSIAAVLSQPPLVARITTFQDGVFADVQSRFIEFHCSVRFAMRWVDPCWCLGVYDVPRGVRSRLAPHDVLWSLPGSDVHLFSNARDPRFILHVAIYEGDADAATRIARCCPHLLSDAAIGMALELDEINIAASLVHLHGPCSGDSEWIESLGRSLVPHIIRRGSVPYLEVLRAFLPTAWLTKWLRFTIKYHILPSAFYIYTFCPETPGDDDPLIYARTSLPETL</sequence>
<name>A0A067CM21_SAPPC</name>
<reference evidence="1 2" key="1">
    <citation type="journal article" date="2013" name="PLoS Genet.">
        <title>Distinctive expansion of potential virulence genes in the genome of the oomycete fish pathogen Saprolegnia parasitica.</title>
        <authorList>
            <person name="Jiang R.H."/>
            <person name="de Bruijn I."/>
            <person name="Haas B.J."/>
            <person name="Belmonte R."/>
            <person name="Lobach L."/>
            <person name="Christie J."/>
            <person name="van den Ackerveken G."/>
            <person name="Bottin A."/>
            <person name="Bulone V."/>
            <person name="Diaz-Moreno S.M."/>
            <person name="Dumas B."/>
            <person name="Fan L."/>
            <person name="Gaulin E."/>
            <person name="Govers F."/>
            <person name="Grenville-Briggs L.J."/>
            <person name="Horner N.R."/>
            <person name="Levin J.Z."/>
            <person name="Mammella M."/>
            <person name="Meijer H.J."/>
            <person name="Morris P."/>
            <person name="Nusbaum C."/>
            <person name="Oome S."/>
            <person name="Phillips A.J."/>
            <person name="van Rooyen D."/>
            <person name="Rzeszutek E."/>
            <person name="Saraiva M."/>
            <person name="Secombes C.J."/>
            <person name="Seidl M.F."/>
            <person name="Snel B."/>
            <person name="Stassen J.H."/>
            <person name="Sykes S."/>
            <person name="Tripathy S."/>
            <person name="van den Berg H."/>
            <person name="Vega-Arreguin J.C."/>
            <person name="Wawra S."/>
            <person name="Young S.K."/>
            <person name="Zeng Q."/>
            <person name="Dieguez-Uribeondo J."/>
            <person name="Russ C."/>
            <person name="Tyler B.M."/>
            <person name="van West P."/>
        </authorList>
    </citation>
    <scope>NUCLEOTIDE SEQUENCE [LARGE SCALE GENOMIC DNA]</scope>
    <source>
        <strain evidence="1 2">CBS 223.65</strain>
    </source>
</reference>
<dbReference type="GeneID" id="24129444"/>